<dbReference type="InterPro" id="IPR020846">
    <property type="entry name" value="MFS_dom"/>
</dbReference>
<protein>
    <recommendedName>
        <fullName evidence="8">Major facilitator superfamily (MFS) profile domain-containing protein</fullName>
    </recommendedName>
</protein>
<dbReference type="AlphaFoldDB" id="A0AAV2I416"/>
<proteinExistence type="inferred from homology"/>
<dbReference type="InterPro" id="IPR003663">
    <property type="entry name" value="Sugar/inositol_transpt"/>
</dbReference>
<dbReference type="InterPro" id="IPR036259">
    <property type="entry name" value="MFS_trans_sf"/>
</dbReference>
<dbReference type="PROSITE" id="PS00216">
    <property type="entry name" value="SUGAR_TRANSPORT_1"/>
    <property type="match status" value="1"/>
</dbReference>
<sequence length="554" mass="60686">MSETPGSLTQTEEANSFHTLRMDPGDSSAEKKSQVTGRLVLTILGAAMGSFQFGYNVGVINAPESLIKEFMNKTEHRRHGSGISEESMRNLWALTVAIFSVGGCFGGFMAGWWATKLGRKRGSQANVIIGVLAAVLMFVSRRAGSYEMITVGRVVVGFHAGLYTGISPMYLSEISPANIRGGIGVLHQLAIVTGILISQILGFPDLLGTEDSWDILLGLVVVPCVVQAIILPFCPESPRYLLITKQDEKSCRQALSLLRGSHDIEDEVEEIRQEMTSCGTGSCISILQLLRSPTLRTPMLIGVVMQLSQQLSGINGVFYYSTSLFEDAGLSQSTAKYTTSAVGGVMVVMTMITIPLMDRLGRRTLHLSGLGGMAFFSVLITVALALKDQVPGFDVTSIPLMLLYVVFFALGPGSIPWLIVSELFSQDARPSAMSLCVLVNWLSSFIVGFIFPTMQASLKDYTFLPFTFLLVLFFIFTFYKVPETKGKTFEQVSAMWREDVAVTHVKPIPRNKVSDLRGAKVKGEQEVKNPKYGSTNEAFTTETDETKKEENMKF</sequence>
<evidence type="ECO:0000256" key="2">
    <source>
        <dbReference type="ARBA" id="ARBA00022692"/>
    </source>
</evidence>
<dbReference type="SUPFAM" id="SSF103473">
    <property type="entry name" value="MFS general substrate transporter"/>
    <property type="match status" value="1"/>
</dbReference>
<comment type="subcellular location">
    <subcellularLocation>
        <location evidence="1">Membrane</location>
        <topology evidence="1">Multi-pass membrane protein</topology>
    </subcellularLocation>
</comment>
<name>A0AAV2I416_LYMST</name>
<feature type="compositionally biased region" description="Basic and acidic residues" evidence="6">
    <location>
        <begin position="544"/>
        <end position="554"/>
    </location>
</feature>
<comment type="similarity">
    <text evidence="5">Belongs to the major facilitator superfamily. Sugar transporter (TC 2.A.1.1) family.</text>
</comment>
<keyword evidence="5" id="KW-0813">Transport</keyword>
<feature type="transmembrane region" description="Helical" evidence="7">
    <location>
        <begin position="364"/>
        <end position="386"/>
    </location>
</feature>
<evidence type="ECO:0000256" key="1">
    <source>
        <dbReference type="ARBA" id="ARBA00004141"/>
    </source>
</evidence>
<accession>A0AAV2I416</accession>
<feature type="transmembrane region" description="Helical" evidence="7">
    <location>
        <begin position="215"/>
        <end position="234"/>
    </location>
</feature>
<organism evidence="9 10">
    <name type="scientific">Lymnaea stagnalis</name>
    <name type="common">Great pond snail</name>
    <name type="synonym">Helix stagnalis</name>
    <dbReference type="NCBI Taxonomy" id="6523"/>
    <lineage>
        <taxon>Eukaryota</taxon>
        <taxon>Metazoa</taxon>
        <taxon>Spiralia</taxon>
        <taxon>Lophotrochozoa</taxon>
        <taxon>Mollusca</taxon>
        <taxon>Gastropoda</taxon>
        <taxon>Heterobranchia</taxon>
        <taxon>Euthyneura</taxon>
        <taxon>Panpulmonata</taxon>
        <taxon>Hygrophila</taxon>
        <taxon>Lymnaeoidea</taxon>
        <taxon>Lymnaeidae</taxon>
        <taxon>Lymnaea</taxon>
    </lineage>
</organism>
<keyword evidence="2 7" id="KW-0812">Transmembrane</keyword>
<evidence type="ECO:0000256" key="4">
    <source>
        <dbReference type="ARBA" id="ARBA00023136"/>
    </source>
</evidence>
<comment type="caution">
    <text evidence="9">The sequence shown here is derived from an EMBL/GenBank/DDBJ whole genome shotgun (WGS) entry which is preliminary data.</text>
</comment>
<gene>
    <name evidence="9" type="ORF">GSLYS_00014925001</name>
</gene>
<dbReference type="PANTHER" id="PTHR23503">
    <property type="entry name" value="SOLUTE CARRIER FAMILY 2"/>
    <property type="match status" value="1"/>
</dbReference>
<keyword evidence="10" id="KW-1185">Reference proteome</keyword>
<feature type="compositionally biased region" description="Polar residues" evidence="6">
    <location>
        <begin position="1"/>
        <end position="18"/>
    </location>
</feature>
<feature type="transmembrane region" description="Helical" evidence="7">
    <location>
        <begin position="398"/>
        <end position="420"/>
    </location>
</feature>
<evidence type="ECO:0000256" key="5">
    <source>
        <dbReference type="RuleBase" id="RU003346"/>
    </source>
</evidence>
<dbReference type="Gene3D" id="1.20.1250.20">
    <property type="entry name" value="MFS general substrate transporter like domains"/>
    <property type="match status" value="1"/>
</dbReference>
<dbReference type="Proteomes" id="UP001497497">
    <property type="component" value="Unassembled WGS sequence"/>
</dbReference>
<feature type="region of interest" description="Disordered" evidence="6">
    <location>
        <begin position="516"/>
        <end position="554"/>
    </location>
</feature>
<dbReference type="InterPro" id="IPR005828">
    <property type="entry name" value="MFS_sugar_transport-like"/>
</dbReference>
<evidence type="ECO:0000259" key="8">
    <source>
        <dbReference type="PROSITE" id="PS50850"/>
    </source>
</evidence>
<dbReference type="EMBL" id="CAXITT010000425">
    <property type="protein sequence ID" value="CAL1541319.1"/>
    <property type="molecule type" value="Genomic_DNA"/>
</dbReference>
<dbReference type="GO" id="GO:0015149">
    <property type="term" value="F:hexose transmembrane transporter activity"/>
    <property type="evidence" value="ECO:0007669"/>
    <property type="project" value="TreeGrafter"/>
</dbReference>
<feature type="compositionally biased region" description="Basic and acidic residues" evidence="6">
    <location>
        <begin position="20"/>
        <end position="31"/>
    </location>
</feature>
<feature type="transmembrane region" description="Helical" evidence="7">
    <location>
        <begin position="463"/>
        <end position="481"/>
    </location>
</feature>
<dbReference type="FunFam" id="1.20.1250.20:FF:000029">
    <property type="entry name" value="solute carrier family 2, facilitated glucose transporter member 4"/>
    <property type="match status" value="1"/>
</dbReference>
<keyword evidence="4 7" id="KW-0472">Membrane</keyword>
<dbReference type="PROSITE" id="PS00217">
    <property type="entry name" value="SUGAR_TRANSPORT_2"/>
    <property type="match status" value="1"/>
</dbReference>
<feature type="transmembrane region" description="Helical" evidence="7">
    <location>
        <begin position="183"/>
        <end position="203"/>
    </location>
</feature>
<evidence type="ECO:0000313" key="10">
    <source>
        <dbReference type="Proteomes" id="UP001497497"/>
    </source>
</evidence>
<evidence type="ECO:0000256" key="7">
    <source>
        <dbReference type="SAM" id="Phobius"/>
    </source>
</evidence>
<evidence type="ECO:0000313" key="9">
    <source>
        <dbReference type="EMBL" id="CAL1541319.1"/>
    </source>
</evidence>
<feature type="transmembrane region" description="Helical" evidence="7">
    <location>
        <begin position="125"/>
        <end position="144"/>
    </location>
</feature>
<feature type="transmembrane region" description="Helical" evidence="7">
    <location>
        <begin position="340"/>
        <end position="357"/>
    </location>
</feature>
<feature type="compositionally biased region" description="Basic and acidic residues" evidence="6">
    <location>
        <begin position="516"/>
        <end position="529"/>
    </location>
</feature>
<keyword evidence="3 7" id="KW-1133">Transmembrane helix</keyword>
<feature type="domain" description="Major facilitator superfamily (MFS) profile" evidence="8">
    <location>
        <begin position="42"/>
        <end position="485"/>
    </location>
</feature>
<dbReference type="PANTHER" id="PTHR23503:SF128">
    <property type="entry name" value="GLUCOSE TRANSPORTER TYPE 1"/>
    <property type="match status" value="1"/>
</dbReference>
<feature type="region of interest" description="Disordered" evidence="6">
    <location>
        <begin position="1"/>
        <end position="31"/>
    </location>
</feature>
<dbReference type="PRINTS" id="PR00171">
    <property type="entry name" value="SUGRTRNSPORT"/>
</dbReference>
<feature type="transmembrane region" description="Helical" evidence="7">
    <location>
        <begin position="91"/>
        <end position="113"/>
    </location>
</feature>
<feature type="transmembrane region" description="Helical" evidence="7">
    <location>
        <begin position="35"/>
        <end position="55"/>
    </location>
</feature>
<dbReference type="InterPro" id="IPR045263">
    <property type="entry name" value="GLUT"/>
</dbReference>
<evidence type="ECO:0000256" key="6">
    <source>
        <dbReference type="SAM" id="MobiDB-lite"/>
    </source>
</evidence>
<dbReference type="InterPro" id="IPR005829">
    <property type="entry name" value="Sugar_transporter_CS"/>
</dbReference>
<feature type="transmembrane region" description="Helical" evidence="7">
    <location>
        <begin position="432"/>
        <end position="451"/>
    </location>
</feature>
<dbReference type="GO" id="GO:0016020">
    <property type="term" value="C:membrane"/>
    <property type="evidence" value="ECO:0007669"/>
    <property type="project" value="UniProtKB-SubCell"/>
</dbReference>
<feature type="transmembrane region" description="Helical" evidence="7">
    <location>
        <begin position="150"/>
        <end position="171"/>
    </location>
</feature>
<dbReference type="PROSITE" id="PS50850">
    <property type="entry name" value="MFS"/>
    <property type="match status" value="1"/>
</dbReference>
<evidence type="ECO:0000256" key="3">
    <source>
        <dbReference type="ARBA" id="ARBA00022989"/>
    </source>
</evidence>
<dbReference type="NCBIfam" id="TIGR00879">
    <property type="entry name" value="SP"/>
    <property type="match status" value="1"/>
</dbReference>
<dbReference type="Pfam" id="PF00083">
    <property type="entry name" value="Sugar_tr"/>
    <property type="match status" value="1"/>
</dbReference>
<feature type="transmembrane region" description="Helical" evidence="7">
    <location>
        <begin position="299"/>
        <end position="320"/>
    </location>
</feature>
<reference evidence="9 10" key="1">
    <citation type="submission" date="2024-04" db="EMBL/GenBank/DDBJ databases">
        <authorList>
            <consortium name="Genoscope - CEA"/>
            <person name="William W."/>
        </authorList>
    </citation>
    <scope>NUCLEOTIDE SEQUENCE [LARGE SCALE GENOMIC DNA]</scope>
</reference>